<proteinExistence type="predicted"/>
<accession>A0A060QI08</accession>
<name>A0A060QI08_9PROT</name>
<dbReference type="RefSeq" id="WP_023978748.1">
    <property type="nucleotide sequence ID" value="NZ_CBLX010000016.1"/>
</dbReference>
<comment type="caution">
    <text evidence="1">The sequence shown here is derived from an EMBL/GenBank/DDBJ whole genome shotgun (WGS) entry which is preliminary data.</text>
</comment>
<gene>
    <name evidence="1" type="ORF">ASAP_2283</name>
</gene>
<dbReference type="Proteomes" id="UP000027583">
    <property type="component" value="Unassembled WGS sequence"/>
</dbReference>
<dbReference type="AlphaFoldDB" id="A0A060QI08"/>
<dbReference type="EMBL" id="CBLX010000016">
    <property type="protein sequence ID" value="CDG40328.1"/>
    <property type="molecule type" value="Genomic_DNA"/>
</dbReference>
<reference evidence="1 2" key="1">
    <citation type="journal article" date="2014" name="Genome Biol. Evol.">
        <title>Acetic acid bacteria genomes reveal functional traits for adaptation to life in insect guts.</title>
        <authorList>
            <person name="Chouaia B."/>
            <person name="Gaiarsa S."/>
            <person name="Crotti E."/>
            <person name="Comandatore F."/>
            <person name="Degli Esposti M."/>
            <person name="Ricci I."/>
            <person name="Alma A."/>
            <person name="Favia G."/>
            <person name="Bandi C."/>
            <person name="Daffonchio D."/>
        </authorList>
    </citation>
    <scope>NUCLEOTIDE SEQUENCE [LARGE SCALE GENOMIC DNA]</scope>
    <source>
        <strain evidence="1 2">SF2.1</strain>
    </source>
</reference>
<protein>
    <submittedName>
        <fullName evidence="1">Uncharacterized protein</fullName>
    </submittedName>
</protein>
<sequence>MTWRPSANILRPVREPAGQGCYPKSHPELVWPPSALNGGGDYSIDFDALLAPGEFISSFRFDGGASAQQAWTNLFGTIATAWLQWTMPGLQTVTVCALTSLGASLQVEAKICVSTRPSLFPASAPPAPGAQFPVVTDNTMDAWLKALPTEPDTGAGGWFNNAGIPTRIGDPA</sequence>
<evidence type="ECO:0000313" key="1">
    <source>
        <dbReference type="EMBL" id="CDG40328.1"/>
    </source>
</evidence>
<evidence type="ECO:0000313" key="2">
    <source>
        <dbReference type="Proteomes" id="UP000027583"/>
    </source>
</evidence>
<reference evidence="1 2" key="2">
    <citation type="journal article" date="2014" name="PLoS ONE">
        <title>Evolution of mitochondria reconstructed from the energy metabolism of living bacteria.</title>
        <authorList>
            <person name="Degli Esposti M."/>
            <person name="Chouaia B."/>
            <person name="Comandatore F."/>
            <person name="Crotti E."/>
            <person name="Sassera D."/>
            <person name="Lievens P.M."/>
            <person name="Daffonchio D."/>
            <person name="Bandi C."/>
        </authorList>
    </citation>
    <scope>NUCLEOTIDE SEQUENCE [LARGE SCALE GENOMIC DNA]</scope>
    <source>
        <strain evidence="1 2">SF2.1</strain>
    </source>
</reference>
<organism evidence="1 2">
    <name type="scientific">Asaia bogorensis</name>
    <dbReference type="NCBI Taxonomy" id="91915"/>
    <lineage>
        <taxon>Bacteria</taxon>
        <taxon>Pseudomonadati</taxon>
        <taxon>Pseudomonadota</taxon>
        <taxon>Alphaproteobacteria</taxon>
        <taxon>Acetobacterales</taxon>
        <taxon>Acetobacteraceae</taxon>
        <taxon>Asaia</taxon>
    </lineage>
</organism>